<dbReference type="EMBL" id="HBUE01152612">
    <property type="protein sequence ID" value="CAG6506034.1"/>
    <property type="molecule type" value="Transcribed_RNA"/>
</dbReference>
<name>A0A8D8C704_CULPI</name>
<dbReference type="EMBL" id="HBUE01106502">
    <property type="protein sequence ID" value="CAG6487294.1"/>
    <property type="molecule type" value="Transcribed_RNA"/>
</dbReference>
<protein>
    <submittedName>
        <fullName evidence="2">(northern house mosquito) hypothetical protein</fullName>
    </submittedName>
</protein>
<evidence type="ECO:0000256" key="1">
    <source>
        <dbReference type="SAM" id="MobiDB-lite"/>
    </source>
</evidence>
<organism evidence="2">
    <name type="scientific">Culex pipiens</name>
    <name type="common">House mosquito</name>
    <dbReference type="NCBI Taxonomy" id="7175"/>
    <lineage>
        <taxon>Eukaryota</taxon>
        <taxon>Metazoa</taxon>
        <taxon>Ecdysozoa</taxon>
        <taxon>Arthropoda</taxon>
        <taxon>Hexapoda</taxon>
        <taxon>Insecta</taxon>
        <taxon>Pterygota</taxon>
        <taxon>Neoptera</taxon>
        <taxon>Endopterygota</taxon>
        <taxon>Diptera</taxon>
        <taxon>Nematocera</taxon>
        <taxon>Culicoidea</taxon>
        <taxon>Culicidae</taxon>
        <taxon>Culicinae</taxon>
        <taxon>Culicini</taxon>
        <taxon>Culex</taxon>
        <taxon>Culex</taxon>
    </lineage>
</organism>
<dbReference type="EMBL" id="HBUE01106495">
    <property type="protein sequence ID" value="CAG6487287.1"/>
    <property type="molecule type" value="Transcribed_RNA"/>
</dbReference>
<accession>A0A8D8C704</accession>
<feature type="region of interest" description="Disordered" evidence="1">
    <location>
        <begin position="54"/>
        <end position="79"/>
    </location>
</feature>
<sequence>MYKNTKQETDKIEEMPKSPCRRECTQVIMPFVKDNRVTYQEQVPEYHYACHHPPVAGSTSPRNVPTVDERFPATTHSNDTFKTNTSRVILCTCVNFVTAATGPKTP</sequence>
<dbReference type="EMBL" id="HBUE01257624">
    <property type="protein sequence ID" value="CAG6557347.1"/>
    <property type="molecule type" value="Transcribed_RNA"/>
</dbReference>
<dbReference type="EMBL" id="HBUE01257614">
    <property type="protein sequence ID" value="CAG6557332.1"/>
    <property type="molecule type" value="Transcribed_RNA"/>
</dbReference>
<dbReference type="AlphaFoldDB" id="A0A8D8C704"/>
<evidence type="ECO:0000313" key="2">
    <source>
        <dbReference type="EMBL" id="CAG6487294.1"/>
    </source>
</evidence>
<dbReference type="EMBL" id="HBUE01152607">
    <property type="protein sequence ID" value="CAG6506028.1"/>
    <property type="molecule type" value="Transcribed_RNA"/>
</dbReference>
<dbReference type="EMBL" id="HBUE01257619">
    <property type="protein sequence ID" value="CAG6557338.1"/>
    <property type="molecule type" value="Transcribed_RNA"/>
</dbReference>
<dbReference type="EMBL" id="HBUE01152617">
    <property type="protein sequence ID" value="CAG6506043.1"/>
    <property type="molecule type" value="Transcribed_RNA"/>
</dbReference>
<reference evidence="2" key="1">
    <citation type="submission" date="2021-05" db="EMBL/GenBank/DDBJ databases">
        <authorList>
            <person name="Alioto T."/>
            <person name="Alioto T."/>
            <person name="Gomez Garrido J."/>
        </authorList>
    </citation>
    <scope>NUCLEOTIDE SEQUENCE</scope>
</reference>
<proteinExistence type="predicted"/>